<dbReference type="Pfam" id="PF12854">
    <property type="entry name" value="PPR_1"/>
    <property type="match status" value="1"/>
</dbReference>
<dbReference type="FunCoup" id="A0A2G5EML9">
    <property type="interactions" value="18"/>
</dbReference>
<evidence type="ECO:0000259" key="3">
    <source>
        <dbReference type="Pfam" id="PF14432"/>
    </source>
</evidence>
<dbReference type="InParanoid" id="A0A2G5EML9"/>
<gene>
    <name evidence="4" type="ORF">AQUCO_00700978v1</name>
</gene>
<dbReference type="STRING" id="218851.A0A2G5EML9"/>
<dbReference type="Gene3D" id="1.25.40.10">
    <property type="entry name" value="Tetratricopeptide repeat domain"/>
    <property type="match status" value="5"/>
</dbReference>
<feature type="repeat" description="PPR" evidence="2">
    <location>
        <begin position="91"/>
        <end position="125"/>
    </location>
</feature>
<dbReference type="Proteomes" id="UP000230069">
    <property type="component" value="Unassembled WGS sequence"/>
</dbReference>
<dbReference type="OrthoDB" id="185373at2759"/>
<feature type="repeat" description="PPR" evidence="2">
    <location>
        <begin position="193"/>
        <end position="227"/>
    </location>
</feature>
<dbReference type="FunFam" id="1.25.40.10:FF:001093">
    <property type="entry name" value="Pentatricopeptide repeat-containing protein At2g34400"/>
    <property type="match status" value="1"/>
</dbReference>
<proteinExistence type="predicted"/>
<dbReference type="GO" id="GO:0009451">
    <property type="term" value="P:RNA modification"/>
    <property type="evidence" value="ECO:0007669"/>
    <property type="project" value="InterPro"/>
</dbReference>
<keyword evidence="1" id="KW-0677">Repeat</keyword>
<evidence type="ECO:0000256" key="1">
    <source>
        <dbReference type="ARBA" id="ARBA00022737"/>
    </source>
</evidence>
<name>A0A2G5EML9_AQUCA</name>
<reference evidence="4 5" key="1">
    <citation type="submission" date="2017-09" db="EMBL/GenBank/DDBJ databases">
        <title>WGS assembly of Aquilegia coerulea Goldsmith.</title>
        <authorList>
            <person name="Hodges S."/>
            <person name="Kramer E."/>
            <person name="Nordborg M."/>
            <person name="Tomkins J."/>
            <person name="Borevitz J."/>
            <person name="Derieg N."/>
            <person name="Yan J."/>
            <person name="Mihaltcheva S."/>
            <person name="Hayes R.D."/>
            <person name="Rokhsar D."/>
        </authorList>
    </citation>
    <scope>NUCLEOTIDE SEQUENCE [LARGE SCALE GENOMIC DNA]</scope>
    <source>
        <strain evidence="5">cv. Goldsmith</strain>
    </source>
</reference>
<feature type="repeat" description="PPR" evidence="2">
    <location>
        <begin position="395"/>
        <end position="429"/>
    </location>
</feature>
<feature type="repeat" description="PPR" evidence="2">
    <location>
        <begin position="60"/>
        <end position="90"/>
    </location>
</feature>
<dbReference type="InterPro" id="IPR046960">
    <property type="entry name" value="PPR_At4g14850-like_plant"/>
</dbReference>
<dbReference type="InterPro" id="IPR032867">
    <property type="entry name" value="DYW_dom"/>
</dbReference>
<dbReference type="FunFam" id="1.25.40.10:FF:000073">
    <property type="entry name" value="Pentatricopeptide repeat-containing protein chloroplastic"/>
    <property type="match status" value="1"/>
</dbReference>
<dbReference type="InterPro" id="IPR011990">
    <property type="entry name" value="TPR-like_helical_dom_sf"/>
</dbReference>
<dbReference type="PANTHER" id="PTHR47926">
    <property type="entry name" value="PENTATRICOPEPTIDE REPEAT-CONTAINING PROTEIN"/>
    <property type="match status" value="1"/>
</dbReference>
<accession>A0A2G5EML9</accession>
<dbReference type="PROSITE" id="PS51375">
    <property type="entry name" value="PPR"/>
    <property type="match status" value="7"/>
</dbReference>
<evidence type="ECO:0000313" key="4">
    <source>
        <dbReference type="EMBL" id="PIA56979.1"/>
    </source>
</evidence>
<organism evidence="4 5">
    <name type="scientific">Aquilegia coerulea</name>
    <name type="common">Rocky mountain columbine</name>
    <dbReference type="NCBI Taxonomy" id="218851"/>
    <lineage>
        <taxon>Eukaryota</taxon>
        <taxon>Viridiplantae</taxon>
        <taxon>Streptophyta</taxon>
        <taxon>Embryophyta</taxon>
        <taxon>Tracheophyta</taxon>
        <taxon>Spermatophyta</taxon>
        <taxon>Magnoliopsida</taxon>
        <taxon>Ranunculales</taxon>
        <taxon>Ranunculaceae</taxon>
        <taxon>Thalictroideae</taxon>
        <taxon>Aquilegia</taxon>
    </lineage>
</organism>
<dbReference type="Pfam" id="PF01535">
    <property type="entry name" value="PPR"/>
    <property type="match status" value="4"/>
</dbReference>
<dbReference type="NCBIfam" id="TIGR00756">
    <property type="entry name" value="PPR"/>
    <property type="match status" value="10"/>
</dbReference>
<dbReference type="GO" id="GO:0008270">
    <property type="term" value="F:zinc ion binding"/>
    <property type="evidence" value="ECO:0007669"/>
    <property type="project" value="InterPro"/>
</dbReference>
<dbReference type="InterPro" id="IPR046848">
    <property type="entry name" value="E_motif"/>
</dbReference>
<dbReference type="FunFam" id="1.25.40.10:FF:000353">
    <property type="entry name" value="Pentatricopeptide repeat-containing protein At4g39530"/>
    <property type="match status" value="1"/>
</dbReference>
<keyword evidence="5" id="KW-1185">Reference proteome</keyword>
<feature type="repeat" description="PPR" evidence="2">
    <location>
        <begin position="496"/>
        <end position="530"/>
    </location>
</feature>
<feature type="repeat" description="PPR" evidence="2">
    <location>
        <begin position="294"/>
        <end position="328"/>
    </location>
</feature>
<protein>
    <recommendedName>
        <fullName evidence="3">DYW domain-containing protein</fullName>
    </recommendedName>
</protein>
<dbReference type="Pfam" id="PF13041">
    <property type="entry name" value="PPR_2"/>
    <property type="match status" value="4"/>
</dbReference>
<dbReference type="AlphaFoldDB" id="A0A2G5EML9"/>
<dbReference type="SUPFAM" id="SSF48452">
    <property type="entry name" value="TPR-like"/>
    <property type="match status" value="1"/>
</dbReference>
<dbReference type="GO" id="GO:0003723">
    <property type="term" value="F:RNA binding"/>
    <property type="evidence" value="ECO:0007669"/>
    <property type="project" value="InterPro"/>
</dbReference>
<dbReference type="PANTHER" id="PTHR47926:SF517">
    <property type="entry name" value="TETRATRICOPEPTIDE REPEAT-LIKE SUPERFAMILY PROTEIN"/>
    <property type="match status" value="1"/>
</dbReference>
<dbReference type="InterPro" id="IPR002885">
    <property type="entry name" value="PPR_rpt"/>
</dbReference>
<dbReference type="Pfam" id="PF20431">
    <property type="entry name" value="E_motif"/>
    <property type="match status" value="1"/>
</dbReference>
<dbReference type="FunFam" id="1.25.40.10:FF:000452">
    <property type="entry name" value="pentatricopeptide repeat-containing protein At2g03880, mitochondrial"/>
    <property type="match status" value="1"/>
</dbReference>
<feature type="domain" description="DYW" evidence="3">
    <location>
        <begin position="711"/>
        <end position="803"/>
    </location>
</feature>
<feature type="repeat" description="PPR" evidence="2">
    <location>
        <begin position="29"/>
        <end position="59"/>
    </location>
</feature>
<evidence type="ECO:0000256" key="2">
    <source>
        <dbReference type="PROSITE-ProRule" id="PRU00708"/>
    </source>
</evidence>
<dbReference type="Pfam" id="PF14432">
    <property type="entry name" value="DYW_deaminase"/>
    <property type="match status" value="1"/>
</dbReference>
<sequence length="803" mass="89988">MNRLNTRPLIKKCRQINQIKPHQQPQIPSNVASNQLIDSLSKSGRIDEARQLFDKMPERDEFTWNTMVAGYARLGRLNEAQKIFDETPIQSSVAWSLLISGYSRNGCGTEAFALYWKMQVKGLRPTQYTLGSVLRACSNTAELLKGEQIHAHVVNTRFDDNVFVVTGLIDMYAKCERILEAEYLFMKVSDKKNHVLWSAMVTGYSQNGDGLRAIECFRDMRGEDVGTNQFTFPSVLTACAAMSAHVFGRQVHCCIIQSGFGVNVFVNSALVDMYAKCGDLHGAKRLLEDMEVDDVVAWNSLIVSYVRQGYGDEAESLFKKMHSRGMKIDNFTYPSVLNSFSFTADVRNAKHIHCLIVKSGFEDYIIIGNALVDMYAKGGCLSSAFRVFHSMPECDVVSWTSLITGYAHHGSHVEALNLFSNMRTANIHPDQFIIASIFSSSAELTILAFGRQVHGNFIKSGLGSSLSVDNSLVTMYAKCGCLEEAHQVFDLMLLRNVVSWTALIVGYAQNGKGRESLLLYDRMIVSGTRPDYVTFVGLLFACSHAGLLKDGFRFFESMDNVYGISPGAEHYACMIDLLGRSGKISEAKDLLNKMTIKPDATLWKALLAACRMHGDIELAEMAAKNLFKLEPENAMPYVLLSNIYSSSSKWDDAERIRSLMKSKGVTKEPGCSWMEVNGKMQSFMAEDRNHPRMEEIYSKVEEIMIKIKKAGYVPDTNYSLHDMDKEAKERGLAYHSEKLAVAYGLLSLPSGAPIRIFKNLRVCGDCHTAIKFVSSVFQRRIILRDANCFHHFNEGLCSCGDYW</sequence>
<evidence type="ECO:0000313" key="5">
    <source>
        <dbReference type="Proteomes" id="UP000230069"/>
    </source>
</evidence>
<dbReference type="EMBL" id="KZ305024">
    <property type="protein sequence ID" value="PIA56979.1"/>
    <property type="molecule type" value="Genomic_DNA"/>
</dbReference>